<dbReference type="AlphaFoldDB" id="S3D102"/>
<evidence type="ECO:0000313" key="1">
    <source>
        <dbReference type="EMBL" id="EPE32202.1"/>
    </source>
</evidence>
<dbReference type="OMA" id="HNLRQYP"/>
<proteinExistence type="predicted"/>
<dbReference type="STRING" id="1116229.S3D102"/>
<dbReference type="EMBL" id="KE145359">
    <property type="protein sequence ID" value="EPE32202.1"/>
    <property type="molecule type" value="Genomic_DNA"/>
</dbReference>
<dbReference type="PANTHER" id="PTHR38111">
    <property type="entry name" value="ZN(2)-C6 FUNGAL-TYPE DOMAIN-CONTAINING PROTEIN-RELATED"/>
    <property type="match status" value="1"/>
</dbReference>
<organism evidence="1 2">
    <name type="scientific">Glarea lozoyensis (strain ATCC 20868 / MF5171)</name>
    <dbReference type="NCBI Taxonomy" id="1116229"/>
    <lineage>
        <taxon>Eukaryota</taxon>
        <taxon>Fungi</taxon>
        <taxon>Dikarya</taxon>
        <taxon>Ascomycota</taxon>
        <taxon>Pezizomycotina</taxon>
        <taxon>Leotiomycetes</taxon>
        <taxon>Helotiales</taxon>
        <taxon>Helotiaceae</taxon>
        <taxon>Glarea</taxon>
    </lineage>
</organism>
<dbReference type="KEGG" id="glz:GLAREA_07335"/>
<accession>S3D102</accession>
<dbReference type="PANTHER" id="PTHR38111:SF6">
    <property type="entry name" value="FINGER DOMAIN PROTEIN, PUTATIVE (AFU_ORTHOLOGUE AFUA_8G01940)-RELATED"/>
    <property type="match status" value="1"/>
</dbReference>
<dbReference type="HOGENOM" id="CLU_027366_1_0_1"/>
<dbReference type="InterPro" id="IPR053178">
    <property type="entry name" value="Osmoadaptation_assoc"/>
</dbReference>
<dbReference type="Pfam" id="PF11951">
    <property type="entry name" value="Fungal_trans_2"/>
    <property type="match status" value="1"/>
</dbReference>
<dbReference type="GeneID" id="19466388"/>
<dbReference type="OrthoDB" id="5126878at2759"/>
<sequence length="531" mass="59747">MPKQPNVEFQFVNSTIDAPTMPRDQAVRALIRKQAMKKASAARRKDGNYGKHNLRQYPVFVVEPANHVTPTAVVVLDQEVHENNTTIIKTESPPGHNVYNHKNVQQKAANRMTSQQRWLAKLALNPSPCASLPATGYELTNIKSDFDILDLSTLASMFASRAVRNALSQYPLQIVHQLRTQKQWSYLEYLPSQYGHYACLSAATDCVIARARQIISPHDNWESAVTHFYCKALGTLQKALDDPVQRYSAQVLCATEILALFELLDPTGEAAWVRHSAGAARLIQIRGPNNYNSDFEKALFMAHTGPIMTECVMNNQTCFLEEESWQEVFRSIIHEDEFLISDRSEITISLIMIKAFLPGLFRDVTNIICVDSEPKSDYVNAVIDGLRRVRGNLRKWRGRYAKILLSLPGMRPGSLAYDSHCKVFSTYVTCLMISSRLLGTLSAVERADCEDCTQRLSEEMFELTIQTKSESEQTALFMAQTFGISASVQATQPIWRELTESESDIYTLSGAAVARSAFESWCRVIGRKMPS</sequence>
<reference evidence="1 2" key="1">
    <citation type="journal article" date="2013" name="BMC Genomics">
        <title>Genomics-driven discovery of the pneumocandin biosynthetic gene cluster in the fungus Glarea lozoyensis.</title>
        <authorList>
            <person name="Chen L."/>
            <person name="Yue Q."/>
            <person name="Zhang X."/>
            <person name="Xiang M."/>
            <person name="Wang C."/>
            <person name="Li S."/>
            <person name="Che Y."/>
            <person name="Ortiz-Lopez F.J."/>
            <person name="Bills G.F."/>
            <person name="Liu X."/>
            <person name="An Z."/>
        </authorList>
    </citation>
    <scope>NUCLEOTIDE SEQUENCE [LARGE SCALE GENOMIC DNA]</scope>
    <source>
        <strain evidence="2">ATCC 20868 / MF5171</strain>
    </source>
</reference>
<gene>
    <name evidence="1" type="ORF">GLAREA_07335</name>
</gene>
<dbReference type="Proteomes" id="UP000016922">
    <property type="component" value="Unassembled WGS sequence"/>
</dbReference>
<evidence type="ECO:0000313" key="2">
    <source>
        <dbReference type="Proteomes" id="UP000016922"/>
    </source>
</evidence>
<dbReference type="InterPro" id="IPR021858">
    <property type="entry name" value="Fun_TF"/>
</dbReference>
<dbReference type="RefSeq" id="XP_008080214.1">
    <property type="nucleotide sequence ID" value="XM_008082023.1"/>
</dbReference>
<keyword evidence="2" id="KW-1185">Reference proteome</keyword>
<protein>
    <submittedName>
        <fullName evidence="1">Uncharacterized protein</fullName>
    </submittedName>
</protein>
<name>S3D102_GLAL2</name>
<dbReference type="eggNOG" id="ENOG502SACT">
    <property type="taxonomic scope" value="Eukaryota"/>
</dbReference>